<keyword evidence="4" id="KW-1185">Reference proteome</keyword>
<evidence type="ECO:0000256" key="1">
    <source>
        <dbReference type="SAM" id="SignalP"/>
    </source>
</evidence>
<dbReference type="InterPro" id="IPR016186">
    <property type="entry name" value="C-type_lectin-like/link_sf"/>
</dbReference>
<accession>A0AAE1Q1Q6</accession>
<sequence length="239" mass="25900">MCLCQAWQSVAVAVGVVVRAVWAVEVNNYVARTGIKFEGTLQHSVMVETVIKCSGLCSAVSCPGFNLQQTTSPSTSVMCNVFSAVTSYTNSDDSTITVYYDMDETSDLFYYNGKDVLAYPKDAPSLTWAAANEWCTNRGLQMFIPTSNTDYTWMSGLAAQFSYSHTWLAATDLANEGTLIWKDGTSAVTNSPIVWVSSKRMYGNSASYDCLYAHLASGVLEAHMAPCSSSADGFVCVKS</sequence>
<proteinExistence type="predicted"/>
<evidence type="ECO:0000313" key="4">
    <source>
        <dbReference type="Proteomes" id="UP001292094"/>
    </source>
</evidence>
<dbReference type="Gene3D" id="3.10.100.10">
    <property type="entry name" value="Mannose-Binding Protein A, subunit A"/>
    <property type="match status" value="1"/>
</dbReference>
<feature type="domain" description="C-type lectin" evidence="2">
    <location>
        <begin position="111"/>
        <end position="211"/>
    </location>
</feature>
<feature type="signal peptide" evidence="1">
    <location>
        <begin position="1"/>
        <end position="23"/>
    </location>
</feature>
<name>A0AAE1Q1Q6_9EUCA</name>
<keyword evidence="1" id="KW-0732">Signal</keyword>
<reference evidence="3" key="1">
    <citation type="submission" date="2023-11" db="EMBL/GenBank/DDBJ databases">
        <title>Genome assemblies of two species of porcelain crab, Petrolisthes cinctipes and Petrolisthes manimaculis (Anomura: Porcellanidae).</title>
        <authorList>
            <person name="Angst P."/>
        </authorList>
    </citation>
    <scope>NUCLEOTIDE SEQUENCE</scope>
    <source>
        <strain evidence="3">PB745_02</strain>
        <tissue evidence="3">Gill</tissue>
    </source>
</reference>
<evidence type="ECO:0000259" key="2">
    <source>
        <dbReference type="PROSITE" id="PS50041"/>
    </source>
</evidence>
<gene>
    <name evidence="3" type="ORF">Pmani_010656</name>
</gene>
<dbReference type="Proteomes" id="UP001292094">
    <property type="component" value="Unassembled WGS sequence"/>
</dbReference>
<dbReference type="Pfam" id="PF00059">
    <property type="entry name" value="Lectin_C"/>
    <property type="match status" value="1"/>
</dbReference>
<comment type="caution">
    <text evidence="3">The sequence shown here is derived from an EMBL/GenBank/DDBJ whole genome shotgun (WGS) entry which is preliminary data.</text>
</comment>
<dbReference type="AlphaFoldDB" id="A0AAE1Q1Q6"/>
<feature type="chain" id="PRO_5042002218" description="C-type lectin domain-containing protein" evidence="1">
    <location>
        <begin position="24"/>
        <end position="239"/>
    </location>
</feature>
<dbReference type="EMBL" id="JAWZYT010000844">
    <property type="protein sequence ID" value="KAK4318358.1"/>
    <property type="molecule type" value="Genomic_DNA"/>
</dbReference>
<dbReference type="InterPro" id="IPR001304">
    <property type="entry name" value="C-type_lectin-like"/>
</dbReference>
<evidence type="ECO:0000313" key="3">
    <source>
        <dbReference type="EMBL" id="KAK4318358.1"/>
    </source>
</evidence>
<protein>
    <recommendedName>
        <fullName evidence="2">C-type lectin domain-containing protein</fullName>
    </recommendedName>
</protein>
<dbReference type="CDD" id="cd00037">
    <property type="entry name" value="CLECT"/>
    <property type="match status" value="1"/>
</dbReference>
<dbReference type="PROSITE" id="PS50041">
    <property type="entry name" value="C_TYPE_LECTIN_2"/>
    <property type="match status" value="1"/>
</dbReference>
<dbReference type="SUPFAM" id="SSF56436">
    <property type="entry name" value="C-type lectin-like"/>
    <property type="match status" value="1"/>
</dbReference>
<organism evidence="3 4">
    <name type="scientific">Petrolisthes manimaculis</name>
    <dbReference type="NCBI Taxonomy" id="1843537"/>
    <lineage>
        <taxon>Eukaryota</taxon>
        <taxon>Metazoa</taxon>
        <taxon>Ecdysozoa</taxon>
        <taxon>Arthropoda</taxon>
        <taxon>Crustacea</taxon>
        <taxon>Multicrustacea</taxon>
        <taxon>Malacostraca</taxon>
        <taxon>Eumalacostraca</taxon>
        <taxon>Eucarida</taxon>
        <taxon>Decapoda</taxon>
        <taxon>Pleocyemata</taxon>
        <taxon>Anomura</taxon>
        <taxon>Galatheoidea</taxon>
        <taxon>Porcellanidae</taxon>
        <taxon>Petrolisthes</taxon>
    </lineage>
</organism>
<dbReference type="InterPro" id="IPR016187">
    <property type="entry name" value="CTDL_fold"/>
</dbReference>